<protein>
    <recommendedName>
        <fullName evidence="16">Nardilysin</fullName>
    </recommendedName>
</protein>
<feature type="domain" description="Peptidase M16 middle/third" evidence="13">
    <location>
        <begin position="521"/>
        <end position="807"/>
    </location>
</feature>
<dbReference type="Pfam" id="PF05193">
    <property type="entry name" value="Peptidase_M16_C"/>
    <property type="match status" value="2"/>
</dbReference>
<feature type="region of interest" description="Disordered" evidence="9">
    <location>
        <begin position="33"/>
        <end position="53"/>
    </location>
</feature>
<evidence type="ECO:0000256" key="1">
    <source>
        <dbReference type="ARBA" id="ARBA00001947"/>
    </source>
</evidence>
<dbReference type="FunFam" id="3.30.830.10:FF:000012">
    <property type="entry name" value="Protease 3"/>
    <property type="match status" value="1"/>
</dbReference>
<comment type="similarity">
    <text evidence="2 8">Belongs to the peptidase M16 family.</text>
</comment>
<evidence type="ECO:0000313" key="14">
    <source>
        <dbReference type="EnsemblMetazoa" id="ENSAATROPP013143"/>
    </source>
</evidence>
<feature type="domain" description="Peptidase M16 C-terminal" evidence="12">
    <location>
        <begin position="331"/>
        <end position="513"/>
    </location>
</feature>
<evidence type="ECO:0000256" key="9">
    <source>
        <dbReference type="SAM" id="MobiDB-lite"/>
    </source>
</evidence>
<evidence type="ECO:0000256" key="4">
    <source>
        <dbReference type="ARBA" id="ARBA00022723"/>
    </source>
</evidence>
<dbReference type="PROSITE" id="PS00143">
    <property type="entry name" value="INSULINASE"/>
    <property type="match status" value="1"/>
</dbReference>
<dbReference type="FunFam" id="3.30.830.10:FF:000005">
    <property type="entry name" value="nardilysin isoform X1"/>
    <property type="match status" value="1"/>
</dbReference>
<keyword evidence="4" id="KW-0479">Metal-binding</keyword>
<keyword evidence="3" id="KW-0645">Protease</keyword>
<dbReference type="Pfam" id="PF16187">
    <property type="entry name" value="Peptidase_M16_M"/>
    <property type="match status" value="1"/>
</dbReference>
<keyword evidence="10" id="KW-0732">Signal</keyword>
<evidence type="ECO:0000256" key="5">
    <source>
        <dbReference type="ARBA" id="ARBA00022801"/>
    </source>
</evidence>
<dbReference type="EnsemblMetazoa" id="ENSAATROPT014415">
    <property type="protein sequence ID" value="ENSAATROPP013143"/>
    <property type="gene ID" value="ENSAATROPG011697"/>
</dbReference>
<keyword evidence="7" id="KW-0482">Metalloprotease</keyword>
<evidence type="ECO:0000313" key="15">
    <source>
        <dbReference type="Proteomes" id="UP000075880"/>
    </source>
</evidence>
<evidence type="ECO:0000259" key="13">
    <source>
        <dbReference type="Pfam" id="PF16187"/>
    </source>
</evidence>
<evidence type="ECO:0000256" key="3">
    <source>
        <dbReference type="ARBA" id="ARBA00022670"/>
    </source>
</evidence>
<feature type="compositionally biased region" description="Acidic residues" evidence="9">
    <location>
        <begin position="132"/>
        <end position="143"/>
    </location>
</feature>
<feature type="domain" description="Peptidase M16 N-terminal" evidence="11">
    <location>
        <begin position="174"/>
        <end position="299"/>
    </location>
</feature>
<reference evidence="14" key="1">
    <citation type="submission" date="2024-04" db="UniProtKB">
        <authorList>
            <consortium name="EnsemblMetazoa"/>
        </authorList>
    </citation>
    <scope>IDENTIFICATION</scope>
    <source>
        <strain evidence="14">EBRO</strain>
    </source>
</reference>
<dbReference type="InterPro" id="IPR011249">
    <property type="entry name" value="Metalloenz_LuxS/M16"/>
</dbReference>
<dbReference type="Gene3D" id="3.30.830.10">
    <property type="entry name" value="Metalloenzyme, LuxS/M16 peptidase-like"/>
    <property type="match status" value="4"/>
</dbReference>
<dbReference type="GO" id="GO:0006508">
    <property type="term" value="P:proteolysis"/>
    <property type="evidence" value="ECO:0007669"/>
    <property type="project" value="UniProtKB-KW"/>
</dbReference>
<keyword evidence="6" id="KW-0862">Zinc</keyword>
<evidence type="ECO:0000256" key="2">
    <source>
        <dbReference type="ARBA" id="ARBA00007261"/>
    </source>
</evidence>
<comment type="cofactor">
    <cofactor evidence="1">
        <name>Zn(2+)</name>
        <dbReference type="ChEBI" id="CHEBI:29105"/>
    </cofactor>
</comment>
<accession>A0AAG5DRC1</accession>
<dbReference type="InterPro" id="IPR007863">
    <property type="entry name" value="Peptidase_M16_C"/>
</dbReference>
<evidence type="ECO:0000259" key="11">
    <source>
        <dbReference type="Pfam" id="PF00675"/>
    </source>
</evidence>
<keyword evidence="15" id="KW-1185">Reference proteome</keyword>
<evidence type="ECO:0000256" key="6">
    <source>
        <dbReference type="ARBA" id="ARBA00022833"/>
    </source>
</evidence>
<dbReference type="GO" id="GO:0004222">
    <property type="term" value="F:metalloendopeptidase activity"/>
    <property type="evidence" value="ECO:0007669"/>
    <property type="project" value="InterPro"/>
</dbReference>
<feature type="chain" id="PRO_5042555747" description="Nardilysin" evidence="10">
    <location>
        <begin position="28"/>
        <end position="1126"/>
    </location>
</feature>
<evidence type="ECO:0008006" key="16">
    <source>
        <dbReference type="Google" id="ProtNLM"/>
    </source>
</evidence>
<organism evidence="14 15">
    <name type="scientific">Anopheles atroparvus</name>
    <name type="common">European mosquito</name>
    <dbReference type="NCBI Taxonomy" id="41427"/>
    <lineage>
        <taxon>Eukaryota</taxon>
        <taxon>Metazoa</taxon>
        <taxon>Ecdysozoa</taxon>
        <taxon>Arthropoda</taxon>
        <taxon>Hexapoda</taxon>
        <taxon>Insecta</taxon>
        <taxon>Pterygota</taxon>
        <taxon>Neoptera</taxon>
        <taxon>Endopterygota</taxon>
        <taxon>Diptera</taxon>
        <taxon>Nematocera</taxon>
        <taxon>Culicoidea</taxon>
        <taxon>Culicidae</taxon>
        <taxon>Anophelinae</taxon>
        <taxon>Anopheles</taxon>
    </lineage>
</organism>
<sequence length="1126" mass="129643">MHRFWFCRKCHLLMLLVFSLLFARVTNRNPRGSLMTRKRPTLDGGYSSPSSKMPARDCFVGDDSVTDGPRRASISAVRHLPSPDRSFSDRKQYRSILLANGLHALLIADPTENEQATNVKQRNDNALTTSSDIDDESDEDDDNGCSKSETSTHSEDDYGSGNSANEPTSFVQAEGEKLAAAALCVGVGSFSDPRNLQGLAHFLEHMIFMGSKAYPQENEYDSYISKCGGFDNAITDLEETTFYFEIDEAHLEGALDRFASLFTDPLMLRDSVCRERDAVESEFQTNKNRFSSAREQLMASLGRGDHPCSLFSWGNLETLKNNITDDELYRALHEFQRKHYSAHRMHFAVQARMSLEELEAMTVKYFSKIPCNGLPPEDLSITYNEKNAFGDEFYEKLFIVKPISDVCQLDITWCLPPSVKDYQVKAIDYISYVMGFEGKNSLTSYLRKNSLALDVHTGASSGFEKNSLYTLFSVSIVMTDHGLDHVEQILRAVYALVRLLKREGPVEWIYNELQGLEATSFRFRKEKEASDNVEELVVNMRYYPPKDIITGSELYFRYDPDEIQKVIDNLNEPRFNIMISSTKSYRNVMYERTERWFDTQYTAIEIPAEWRRLWEISEPMPEIQLQQKNEYISTNFTIIADENNMQHIPPYPEKIFANDICELWFRQDAKFRLPSALMYFYIISPLPFNDARSSALVGFFASMVKFQIAEELYPAEVAGLNYELYSAEKGLLFKVDGYNEKLPIIVDQITATMGRFTEIFSEKVFDVIKVKLEKAYYNELMKPNKLNRDARLKVVQQNHWTTWEKFEHLKKITPDDVRQFACSFFREIKIHALVQGNTHEETAKSVMQKVLRNLRGGSIADMKSIESRAKEIPLGDSYLRIQNFRKADVNSVTTTFYQAGPVTPSLNACLELLVSLLEEPLFDILRTKEQLGYDVSTSLRDNFGILGFSITVHSQENKFSFDHIVERIEMFNDYFIKTLHNMKDKDFELVKTSLIHRKQVIDTELKNEASRNWGEITTEEYIFNRNKLEVEHIVQLSKSAVIELYNRTVIDPSTRRKLCVQVVGNGGKKTEEDVPLPTSDYTNEFKLNYISGNVTMKHHYHIDDIDQFTNALNVYPVTKITFDHVE</sequence>
<dbReference type="SUPFAM" id="SSF63411">
    <property type="entry name" value="LuxS/MPP-like metallohydrolase"/>
    <property type="match status" value="4"/>
</dbReference>
<dbReference type="PANTHER" id="PTHR43690:SF18">
    <property type="entry name" value="INSULIN-DEGRADING ENZYME-RELATED"/>
    <property type="match status" value="1"/>
</dbReference>
<feature type="domain" description="Peptidase M16 C-terminal" evidence="12">
    <location>
        <begin position="811"/>
        <end position="994"/>
    </location>
</feature>
<dbReference type="GO" id="GO:0046872">
    <property type="term" value="F:metal ion binding"/>
    <property type="evidence" value="ECO:0007669"/>
    <property type="project" value="UniProtKB-KW"/>
</dbReference>
<dbReference type="InterPro" id="IPR001431">
    <property type="entry name" value="Pept_M16_Zn_BS"/>
</dbReference>
<evidence type="ECO:0000256" key="8">
    <source>
        <dbReference type="RuleBase" id="RU004447"/>
    </source>
</evidence>
<feature type="region of interest" description="Disordered" evidence="9">
    <location>
        <begin position="115"/>
        <end position="168"/>
    </location>
</feature>
<dbReference type="InterPro" id="IPR050626">
    <property type="entry name" value="Peptidase_M16"/>
</dbReference>
<evidence type="ECO:0000256" key="10">
    <source>
        <dbReference type="SAM" id="SignalP"/>
    </source>
</evidence>
<dbReference type="Proteomes" id="UP000075880">
    <property type="component" value="Unassembled WGS sequence"/>
</dbReference>
<dbReference type="Pfam" id="PF00675">
    <property type="entry name" value="Peptidase_M16"/>
    <property type="match status" value="1"/>
</dbReference>
<dbReference type="InterPro" id="IPR011765">
    <property type="entry name" value="Pept_M16_N"/>
</dbReference>
<dbReference type="InterPro" id="IPR032632">
    <property type="entry name" value="Peptidase_M16_M"/>
</dbReference>
<dbReference type="PANTHER" id="PTHR43690">
    <property type="entry name" value="NARDILYSIN"/>
    <property type="match status" value="1"/>
</dbReference>
<evidence type="ECO:0000256" key="7">
    <source>
        <dbReference type="ARBA" id="ARBA00023049"/>
    </source>
</evidence>
<keyword evidence="5" id="KW-0378">Hydrolase</keyword>
<proteinExistence type="inferred from homology"/>
<feature type="compositionally biased region" description="Polar residues" evidence="9">
    <location>
        <begin position="115"/>
        <end position="129"/>
    </location>
</feature>
<dbReference type="AlphaFoldDB" id="A0AAG5DRC1"/>
<evidence type="ECO:0000259" key="12">
    <source>
        <dbReference type="Pfam" id="PF05193"/>
    </source>
</evidence>
<feature type="signal peptide" evidence="10">
    <location>
        <begin position="1"/>
        <end position="27"/>
    </location>
</feature>
<name>A0AAG5DRC1_ANOAO</name>